<dbReference type="AlphaFoldDB" id="A0A9P7FHB0"/>
<accession>A0A9P7FHB0</accession>
<gene>
    <name evidence="1" type="ORF">F5147DRAFT_666122</name>
</gene>
<protein>
    <submittedName>
        <fullName evidence="1">Uncharacterized protein</fullName>
    </submittedName>
</protein>
<sequence>MKWACNFLMRIDQLCKSLVICASVSTAILHRCESKNTTHCAQKEDLYTAVQAVALFGRGAPRATFIGASLITGNGGGI</sequence>
<comment type="caution">
    <text evidence="1">The sequence shown here is derived from an EMBL/GenBank/DDBJ whole genome shotgun (WGS) entry which is preliminary data.</text>
</comment>
<keyword evidence="2" id="KW-1185">Reference proteome</keyword>
<dbReference type="GeneID" id="64697413"/>
<name>A0A9P7FHB0_9AGAM</name>
<evidence type="ECO:0000313" key="2">
    <source>
        <dbReference type="Proteomes" id="UP000823399"/>
    </source>
</evidence>
<feature type="non-terminal residue" evidence="1">
    <location>
        <position position="1"/>
    </location>
</feature>
<dbReference type="EMBL" id="JABBWM010000003">
    <property type="protein sequence ID" value="KAG2118651.1"/>
    <property type="molecule type" value="Genomic_DNA"/>
</dbReference>
<evidence type="ECO:0000313" key="1">
    <source>
        <dbReference type="EMBL" id="KAG2118651.1"/>
    </source>
</evidence>
<dbReference type="RefSeq" id="XP_041298760.1">
    <property type="nucleotide sequence ID" value="XM_041435154.1"/>
</dbReference>
<dbReference type="Proteomes" id="UP000823399">
    <property type="component" value="Unassembled WGS sequence"/>
</dbReference>
<organism evidence="1 2">
    <name type="scientific">Suillus discolor</name>
    <dbReference type="NCBI Taxonomy" id="1912936"/>
    <lineage>
        <taxon>Eukaryota</taxon>
        <taxon>Fungi</taxon>
        <taxon>Dikarya</taxon>
        <taxon>Basidiomycota</taxon>
        <taxon>Agaricomycotina</taxon>
        <taxon>Agaricomycetes</taxon>
        <taxon>Agaricomycetidae</taxon>
        <taxon>Boletales</taxon>
        <taxon>Suillineae</taxon>
        <taxon>Suillaceae</taxon>
        <taxon>Suillus</taxon>
    </lineage>
</organism>
<reference evidence="1" key="1">
    <citation type="journal article" date="2020" name="New Phytol.">
        <title>Comparative genomics reveals dynamic genome evolution in host specialist ectomycorrhizal fungi.</title>
        <authorList>
            <person name="Lofgren L.A."/>
            <person name="Nguyen N.H."/>
            <person name="Vilgalys R."/>
            <person name="Ruytinx J."/>
            <person name="Liao H.L."/>
            <person name="Branco S."/>
            <person name="Kuo A."/>
            <person name="LaButti K."/>
            <person name="Lipzen A."/>
            <person name="Andreopoulos W."/>
            <person name="Pangilinan J."/>
            <person name="Riley R."/>
            <person name="Hundley H."/>
            <person name="Na H."/>
            <person name="Barry K."/>
            <person name="Grigoriev I.V."/>
            <person name="Stajich J.E."/>
            <person name="Kennedy P.G."/>
        </authorList>
    </citation>
    <scope>NUCLEOTIDE SEQUENCE</scope>
    <source>
        <strain evidence="1">FC423</strain>
    </source>
</reference>
<proteinExistence type="predicted"/>